<reference evidence="2" key="1">
    <citation type="journal article" date="2019" name="Gigascience">
        <title>De novo genome assembly of the endangered Acer yangbiense, a plant species with extremely small populations endemic to Yunnan Province, China.</title>
        <authorList>
            <person name="Yang J."/>
            <person name="Wariss H.M."/>
            <person name="Tao L."/>
            <person name="Zhang R."/>
            <person name="Yun Q."/>
            <person name="Hollingsworth P."/>
            <person name="Dao Z."/>
            <person name="Luo G."/>
            <person name="Guo H."/>
            <person name="Ma Y."/>
            <person name="Sun W."/>
        </authorList>
    </citation>
    <scope>NUCLEOTIDE SEQUENCE [LARGE SCALE GENOMIC DNA]</scope>
    <source>
        <strain evidence="2">cv. Malutang</strain>
    </source>
</reference>
<dbReference type="EMBL" id="VAHF01000002">
    <property type="protein sequence ID" value="TXG68229.1"/>
    <property type="molecule type" value="Genomic_DNA"/>
</dbReference>
<keyword evidence="2" id="KW-1185">Reference proteome</keyword>
<dbReference type="OrthoDB" id="10428104at2759"/>
<evidence type="ECO:0000313" key="2">
    <source>
        <dbReference type="Proteomes" id="UP000323000"/>
    </source>
</evidence>
<dbReference type="Proteomes" id="UP000323000">
    <property type="component" value="Chromosome 2"/>
</dbReference>
<protein>
    <submittedName>
        <fullName evidence="1">Uncharacterized protein</fullName>
    </submittedName>
</protein>
<comment type="caution">
    <text evidence="1">The sequence shown here is derived from an EMBL/GenBank/DDBJ whole genome shotgun (WGS) entry which is preliminary data.</text>
</comment>
<dbReference type="AlphaFoldDB" id="A0A5C7IGT3"/>
<proteinExistence type="predicted"/>
<evidence type="ECO:0000313" key="1">
    <source>
        <dbReference type="EMBL" id="TXG68229.1"/>
    </source>
</evidence>
<sequence>MAVSEMRDVLNYLADENNVEYFIFGFNAHSQYWDDKENCVKGKLMDGGFQSRKIRVMMDYAISFGYKVEQPRYPRTYDPPIPPQHIAAPSSSG</sequence>
<organism evidence="1 2">
    <name type="scientific">Acer yangbiense</name>
    <dbReference type="NCBI Taxonomy" id="1000413"/>
    <lineage>
        <taxon>Eukaryota</taxon>
        <taxon>Viridiplantae</taxon>
        <taxon>Streptophyta</taxon>
        <taxon>Embryophyta</taxon>
        <taxon>Tracheophyta</taxon>
        <taxon>Spermatophyta</taxon>
        <taxon>Magnoliopsida</taxon>
        <taxon>eudicotyledons</taxon>
        <taxon>Gunneridae</taxon>
        <taxon>Pentapetalae</taxon>
        <taxon>rosids</taxon>
        <taxon>malvids</taxon>
        <taxon>Sapindales</taxon>
        <taxon>Sapindaceae</taxon>
        <taxon>Hippocastanoideae</taxon>
        <taxon>Acereae</taxon>
        <taxon>Acer</taxon>
    </lineage>
</organism>
<accession>A0A5C7IGT3</accession>
<name>A0A5C7IGT3_9ROSI</name>
<gene>
    <name evidence="1" type="ORF">EZV62_003164</name>
</gene>